<evidence type="ECO:0000256" key="1">
    <source>
        <dbReference type="ARBA" id="ARBA00022574"/>
    </source>
</evidence>
<dbReference type="SUPFAM" id="SSF50978">
    <property type="entry name" value="WD40 repeat-like"/>
    <property type="match status" value="1"/>
</dbReference>
<comment type="caution">
    <text evidence="5">The sequence shown here is derived from an EMBL/GenBank/DDBJ whole genome shotgun (WGS) entry which is preliminary data.</text>
</comment>
<dbReference type="Gene3D" id="2.130.10.10">
    <property type="entry name" value="YVTN repeat-like/Quinoprotein amine dehydrogenase"/>
    <property type="match status" value="2"/>
</dbReference>
<dbReference type="Proteomes" id="UP000677803">
    <property type="component" value="Unassembled WGS sequence"/>
</dbReference>
<dbReference type="PROSITE" id="PS50082">
    <property type="entry name" value="WD_REPEATS_2"/>
    <property type="match status" value="3"/>
</dbReference>
<organism evidence="5 6">
    <name type="scientific">Menidia menidia</name>
    <name type="common">Atlantic silverside</name>
    <dbReference type="NCBI Taxonomy" id="238744"/>
    <lineage>
        <taxon>Eukaryota</taxon>
        <taxon>Metazoa</taxon>
        <taxon>Chordata</taxon>
        <taxon>Craniata</taxon>
        <taxon>Vertebrata</taxon>
        <taxon>Euteleostomi</taxon>
        <taxon>Actinopterygii</taxon>
        <taxon>Neopterygii</taxon>
        <taxon>Teleostei</taxon>
        <taxon>Neoteleostei</taxon>
        <taxon>Acanthomorphata</taxon>
        <taxon>Ovalentaria</taxon>
        <taxon>Atherinomorphae</taxon>
        <taxon>Atheriniformes</taxon>
        <taxon>Atherinopsidae</taxon>
        <taxon>Menidiinae</taxon>
        <taxon>Menidia</taxon>
    </lineage>
</organism>
<gene>
    <name evidence="5" type="ORF">MMEN_LOCUS18199</name>
</gene>
<dbReference type="InterPro" id="IPR019775">
    <property type="entry name" value="WD40_repeat_CS"/>
</dbReference>
<evidence type="ECO:0000256" key="3">
    <source>
        <dbReference type="PROSITE-ProRule" id="PRU00221"/>
    </source>
</evidence>
<evidence type="ECO:0000313" key="6">
    <source>
        <dbReference type="Proteomes" id="UP000677803"/>
    </source>
</evidence>
<accession>A0A8S4BQS6</accession>
<keyword evidence="1 3" id="KW-0853">WD repeat</keyword>
<feature type="repeat" description="WD" evidence="3">
    <location>
        <begin position="526"/>
        <end position="558"/>
    </location>
</feature>
<dbReference type="PRINTS" id="PR00320">
    <property type="entry name" value="GPROTEINBRPT"/>
</dbReference>
<keyword evidence="6" id="KW-1185">Reference proteome</keyword>
<dbReference type="PROSITE" id="PS00678">
    <property type="entry name" value="WD_REPEATS_1"/>
    <property type="match status" value="1"/>
</dbReference>
<dbReference type="PANTHER" id="PTHR44324:SF4">
    <property type="entry name" value="WD40 REPEAT DOMAIN 95"/>
    <property type="match status" value="1"/>
</dbReference>
<dbReference type="InterPro" id="IPR020472">
    <property type="entry name" value="WD40_PAC1"/>
</dbReference>
<dbReference type="PANTHER" id="PTHR44324">
    <property type="entry name" value="WD40 REPEAT DOMAIN 95"/>
    <property type="match status" value="1"/>
</dbReference>
<dbReference type="EMBL" id="CAJRST010037777">
    <property type="protein sequence ID" value="CAG6000499.1"/>
    <property type="molecule type" value="Genomic_DNA"/>
</dbReference>
<proteinExistence type="predicted"/>
<feature type="repeat" description="WD" evidence="3">
    <location>
        <begin position="258"/>
        <end position="299"/>
    </location>
</feature>
<dbReference type="SMART" id="SM00320">
    <property type="entry name" value="WD40"/>
    <property type="match status" value="6"/>
</dbReference>
<reference evidence="5" key="1">
    <citation type="submission" date="2021-05" db="EMBL/GenBank/DDBJ databases">
        <authorList>
            <person name="Tigano A."/>
        </authorList>
    </citation>
    <scope>NUCLEOTIDE SEQUENCE</scope>
</reference>
<dbReference type="InterPro" id="IPR015943">
    <property type="entry name" value="WD40/YVTN_repeat-like_dom_sf"/>
</dbReference>
<dbReference type="InterPro" id="IPR051242">
    <property type="entry name" value="WD-EF-hand_domain"/>
</dbReference>
<evidence type="ECO:0000313" key="5">
    <source>
        <dbReference type="EMBL" id="CAG6000499.1"/>
    </source>
</evidence>
<evidence type="ECO:0000256" key="4">
    <source>
        <dbReference type="SAM" id="MobiDB-lite"/>
    </source>
</evidence>
<protein>
    <submittedName>
        <fullName evidence="5">(Atlantic silverside) hypothetical protein</fullName>
    </submittedName>
</protein>
<name>A0A8S4BQS6_9TELE</name>
<feature type="region of interest" description="Disordered" evidence="4">
    <location>
        <begin position="606"/>
        <end position="637"/>
    </location>
</feature>
<feature type="repeat" description="WD" evidence="3">
    <location>
        <begin position="373"/>
        <end position="407"/>
    </location>
</feature>
<dbReference type="InterPro" id="IPR036322">
    <property type="entry name" value="WD40_repeat_dom_sf"/>
</dbReference>
<evidence type="ECO:0000256" key="2">
    <source>
        <dbReference type="ARBA" id="ARBA00022737"/>
    </source>
</evidence>
<dbReference type="InterPro" id="IPR001680">
    <property type="entry name" value="WD40_rpt"/>
</dbReference>
<dbReference type="PROSITE" id="PS50294">
    <property type="entry name" value="WD_REPEATS_REGION"/>
    <property type="match status" value="2"/>
</dbReference>
<sequence length="637" mass="71562">MLQGEYCTYVLQEYKEKEESERRRKQVAFTLPASISDCGHGIPIINIHITHDGTVVTAREDGFVCCWTPELQPQMTKHMFNEEPSNQKSKWATDFTLMLEYNKLMMGTGLWKRFPKTHKIPNIAIDNVVLSPNVTFVRWKVHYDWVTQARYFHSFRAVVSSSNEEPASLVVGCVLPSSDLAQQLNEIREACYEGKTRKTPLSWTPQVRASCDQTVFTIYKGVKTFDLCQKHSLLVTGGMDKLIRLWNPRFSGKPLGVLKGHSAPVLFLCICSEDSQIFSASTDATVKIWHIQDQCCLFTADPKAVGIHRDIFSCSYSPAMKSLYIAADCMAVLPLKLRPRLHRHSTVSHDQPVLCCSYSQEFRQVVSCCEGAVNGHKGDILCVVQCPPSFLATGSCDGEIIVWNMASQRVHCRFSSPVETEHRDPEELDESVPCILFLQNSTLQRFPATALLSSGMRGYINLWDVLGGGKLVGKFKASKFQQKIVKLARADNGMLLYTADRIGYIYIYDLEKFDPEKKSPGAENFWRAHTSAITGLETVDSDQVVLTSSTDRTVRLWSAKGEFIGTFGQPEIWSVHIPSSWKHPGVPYEVLIDPLSMPDRGILKGGSHLSEAINPDKTEADRGELKSPDETVRNMSM</sequence>
<dbReference type="Pfam" id="PF00400">
    <property type="entry name" value="WD40"/>
    <property type="match status" value="4"/>
</dbReference>
<dbReference type="AlphaFoldDB" id="A0A8S4BQS6"/>
<keyword evidence="2" id="KW-0677">Repeat</keyword>
<dbReference type="OrthoDB" id="5980302at2759"/>
<feature type="compositionally biased region" description="Basic and acidic residues" evidence="4">
    <location>
        <begin position="614"/>
        <end position="637"/>
    </location>
</feature>